<sequence>MNKRSFKYAWVLDKLKPERERGITINIALWKFETTKYYSTVIDAPGHRDFIKNMITGTSQADCAVLIIDSTTCGFEAGISKDGQNREHALLAFTLGPNYKDPVSSYSAFHEFSVSHLEVFWKTILDEMNISFSVSPKAILVDDPSKENQLLHPRGRWIPGAYVNPARNCLSLSSKRSSSDIAVIWRDEGNYETPVNTMTFEKLRSEVGLVAFAHGTLGLEKGYAIAIDMPMDVNSVVIDLAIVLAGHVVVSTTDSFAPSEISTRLVLSKAIFTQDLIVRGDKSIPLYSQVVDARSSMVIVIPSRSSELSIKLCDGDISWHDLLERVKSHKNVDVVNADHDKAMNNYWFLEKLKKKGYKVPYMDNIIVKQISGQLKESEGKDLVAKN</sequence>
<reference evidence="1 2" key="2">
    <citation type="journal article" date="2022" name="Mol. Ecol. Resour.">
        <title>The genomes of chicory, endive, great burdock and yacon provide insights into Asteraceae paleo-polyploidization history and plant inulin production.</title>
        <authorList>
            <person name="Fan W."/>
            <person name="Wang S."/>
            <person name="Wang H."/>
            <person name="Wang A."/>
            <person name="Jiang F."/>
            <person name="Liu H."/>
            <person name="Zhao H."/>
            <person name="Xu D."/>
            <person name="Zhang Y."/>
        </authorList>
    </citation>
    <scope>NUCLEOTIDE SEQUENCE [LARGE SCALE GENOMIC DNA]</scope>
    <source>
        <strain evidence="2">cv. Punajuju</strain>
        <tissue evidence="1">Leaves</tissue>
    </source>
</reference>
<evidence type="ECO:0000313" key="2">
    <source>
        <dbReference type="Proteomes" id="UP001055811"/>
    </source>
</evidence>
<comment type="caution">
    <text evidence="1">The sequence shown here is derived from an EMBL/GenBank/DDBJ whole genome shotgun (WGS) entry which is preliminary data.</text>
</comment>
<evidence type="ECO:0000313" key="1">
    <source>
        <dbReference type="EMBL" id="KAI3787746.1"/>
    </source>
</evidence>
<keyword evidence="2" id="KW-1185">Reference proteome</keyword>
<gene>
    <name evidence="1" type="ORF">L2E82_00130</name>
</gene>
<dbReference type="EMBL" id="CM042009">
    <property type="protein sequence ID" value="KAI3787746.1"/>
    <property type="molecule type" value="Genomic_DNA"/>
</dbReference>
<dbReference type="Proteomes" id="UP001055811">
    <property type="component" value="Linkage Group LG01"/>
</dbReference>
<accession>A0ACB9GX06</accession>
<name>A0ACB9GX06_CICIN</name>
<protein>
    <submittedName>
        <fullName evidence="1">Uncharacterized protein</fullName>
    </submittedName>
</protein>
<organism evidence="1 2">
    <name type="scientific">Cichorium intybus</name>
    <name type="common">Chicory</name>
    <dbReference type="NCBI Taxonomy" id="13427"/>
    <lineage>
        <taxon>Eukaryota</taxon>
        <taxon>Viridiplantae</taxon>
        <taxon>Streptophyta</taxon>
        <taxon>Embryophyta</taxon>
        <taxon>Tracheophyta</taxon>
        <taxon>Spermatophyta</taxon>
        <taxon>Magnoliopsida</taxon>
        <taxon>eudicotyledons</taxon>
        <taxon>Gunneridae</taxon>
        <taxon>Pentapetalae</taxon>
        <taxon>asterids</taxon>
        <taxon>campanulids</taxon>
        <taxon>Asterales</taxon>
        <taxon>Asteraceae</taxon>
        <taxon>Cichorioideae</taxon>
        <taxon>Cichorieae</taxon>
        <taxon>Cichoriinae</taxon>
        <taxon>Cichorium</taxon>
    </lineage>
</organism>
<reference evidence="2" key="1">
    <citation type="journal article" date="2022" name="Mol. Ecol. Resour.">
        <title>The genomes of chicory, endive, great burdock and yacon provide insights into Asteraceae palaeo-polyploidization history and plant inulin production.</title>
        <authorList>
            <person name="Fan W."/>
            <person name="Wang S."/>
            <person name="Wang H."/>
            <person name="Wang A."/>
            <person name="Jiang F."/>
            <person name="Liu H."/>
            <person name="Zhao H."/>
            <person name="Xu D."/>
            <person name="Zhang Y."/>
        </authorList>
    </citation>
    <scope>NUCLEOTIDE SEQUENCE [LARGE SCALE GENOMIC DNA]</scope>
    <source>
        <strain evidence="2">cv. Punajuju</strain>
    </source>
</reference>
<proteinExistence type="predicted"/>